<keyword evidence="11" id="KW-1185">Reference proteome</keyword>
<dbReference type="OrthoDB" id="248923at2759"/>
<dbReference type="InterPro" id="IPR052239">
    <property type="entry name" value="Ser/Thr-specific_kinases"/>
</dbReference>
<dbReference type="EC" id="2.7.11.1" evidence="1"/>
<proteinExistence type="predicted"/>
<keyword evidence="4" id="KW-0547">Nucleotide-binding</keyword>
<name>A0A267DKI6_9PLAT</name>
<dbReference type="SMART" id="SM00220">
    <property type="entry name" value="S_TKc"/>
    <property type="match status" value="1"/>
</dbReference>
<evidence type="ECO:0000256" key="2">
    <source>
        <dbReference type="ARBA" id="ARBA00022527"/>
    </source>
</evidence>
<accession>A0A267DKI6</accession>
<keyword evidence="6" id="KW-0067">ATP-binding</keyword>
<evidence type="ECO:0000256" key="3">
    <source>
        <dbReference type="ARBA" id="ARBA00022679"/>
    </source>
</evidence>
<evidence type="ECO:0000256" key="4">
    <source>
        <dbReference type="ARBA" id="ARBA00022741"/>
    </source>
</evidence>
<keyword evidence="2" id="KW-0723">Serine/threonine-protein kinase</keyword>
<dbReference type="InterPro" id="IPR008271">
    <property type="entry name" value="Ser/Thr_kinase_AS"/>
</dbReference>
<reference evidence="10 11" key="1">
    <citation type="submission" date="2017-06" db="EMBL/GenBank/DDBJ databases">
        <title>A platform for efficient transgenesis in Macrostomum lignano, a flatworm model organism for stem cell research.</title>
        <authorList>
            <person name="Berezikov E."/>
        </authorList>
    </citation>
    <scope>NUCLEOTIDE SEQUENCE [LARGE SCALE GENOMIC DNA]</scope>
    <source>
        <strain evidence="10">DV1</strain>
        <tissue evidence="10">Whole organism</tissue>
    </source>
</reference>
<dbReference type="PANTHER" id="PTHR45998:SF2">
    <property type="entry name" value="SERINE_THREONINE-PROTEIN KINASE 16"/>
    <property type="match status" value="1"/>
</dbReference>
<comment type="catalytic activity">
    <reaction evidence="7">
        <text>L-threonyl-[protein] + ATP = O-phospho-L-threonyl-[protein] + ADP + H(+)</text>
        <dbReference type="Rhea" id="RHEA:46608"/>
        <dbReference type="Rhea" id="RHEA-COMP:11060"/>
        <dbReference type="Rhea" id="RHEA-COMP:11605"/>
        <dbReference type="ChEBI" id="CHEBI:15378"/>
        <dbReference type="ChEBI" id="CHEBI:30013"/>
        <dbReference type="ChEBI" id="CHEBI:30616"/>
        <dbReference type="ChEBI" id="CHEBI:61977"/>
        <dbReference type="ChEBI" id="CHEBI:456216"/>
        <dbReference type="EC" id="2.7.11.1"/>
    </reaction>
</comment>
<dbReference type="InterPro" id="IPR000719">
    <property type="entry name" value="Prot_kinase_dom"/>
</dbReference>
<dbReference type="EMBL" id="NIVC01003782">
    <property type="protein sequence ID" value="PAA49810.1"/>
    <property type="molecule type" value="Genomic_DNA"/>
</dbReference>
<dbReference type="PANTHER" id="PTHR45998">
    <property type="entry name" value="SERINE/THREONINE-PROTEIN KINASE 16"/>
    <property type="match status" value="1"/>
</dbReference>
<dbReference type="SUPFAM" id="SSF56112">
    <property type="entry name" value="Protein kinase-like (PK-like)"/>
    <property type="match status" value="1"/>
</dbReference>
<evidence type="ECO:0000256" key="7">
    <source>
        <dbReference type="ARBA" id="ARBA00047899"/>
    </source>
</evidence>
<keyword evidence="5" id="KW-0418">Kinase</keyword>
<dbReference type="Proteomes" id="UP000215902">
    <property type="component" value="Unassembled WGS sequence"/>
</dbReference>
<evidence type="ECO:0000256" key="8">
    <source>
        <dbReference type="ARBA" id="ARBA00048679"/>
    </source>
</evidence>
<gene>
    <name evidence="10" type="ORF">BOX15_Mlig022493g2</name>
</gene>
<protein>
    <recommendedName>
        <fullName evidence="1">non-specific serine/threonine protein kinase</fullName>
        <ecNumber evidence="1">2.7.11.1</ecNumber>
    </recommendedName>
</protein>
<dbReference type="GO" id="GO:0005524">
    <property type="term" value="F:ATP binding"/>
    <property type="evidence" value="ECO:0007669"/>
    <property type="project" value="UniProtKB-KW"/>
</dbReference>
<dbReference type="STRING" id="282301.A0A267DKI6"/>
<dbReference type="AlphaFoldDB" id="A0A267DKI6"/>
<evidence type="ECO:0000259" key="9">
    <source>
        <dbReference type="PROSITE" id="PS50011"/>
    </source>
</evidence>
<evidence type="ECO:0000313" key="11">
    <source>
        <dbReference type="Proteomes" id="UP000215902"/>
    </source>
</evidence>
<sequence length="344" mass="37773">LVIKFYLNQMGCIQSGPTFVVDGRSYRIVENIGEGGFSQVDLCREEKSNRLCVAKRILCHSRADSERAVREAEYHRRLRHPNLLTCLGHSVGQPITSVAATVVAEVILVLPYHRRGTLSEELDLCRIAKSSIGLNRILSTISGLCSGLAAMHSADLAHRDLKTGNVLLDDSLRPILMDFGSVTDKLVWINSRQEAVRWQDFAAEHCSMTYRAPELYNVPCPGIISEKADIWSLGCVLYALCYNESPFDPVYSRGDSVALATCSGIKLPTSPEFDYPSELQQLILSMGNPDPDRRPSLAEIRTVLAPLLISAGLPTEEPEDDATEAAVVSQGDVRLTSVADTQEA</sequence>
<dbReference type="GO" id="GO:0005794">
    <property type="term" value="C:Golgi apparatus"/>
    <property type="evidence" value="ECO:0007669"/>
    <property type="project" value="TreeGrafter"/>
</dbReference>
<dbReference type="PROSITE" id="PS00108">
    <property type="entry name" value="PROTEIN_KINASE_ST"/>
    <property type="match status" value="1"/>
</dbReference>
<organism evidence="10 11">
    <name type="scientific">Macrostomum lignano</name>
    <dbReference type="NCBI Taxonomy" id="282301"/>
    <lineage>
        <taxon>Eukaryota</taxon>
        <taxon>Metazoa</taxon>
        <taxon>Spiralia</taxon>
        <taxon>Lophotrochozoa</taxon>
        <taxon>Platyhelminthes</taxon>
        <taxon>Rhabditophora</taxon>
        <taxon>Macrostomorpha</taxon>
        <taxon>Macrostomida</taxon>
        <taxon>Macrostomidae</taxon>
        <taxon>Macrostomum</taxon>
    </lineage>
</organism>
<dbReference type="PROSITE" id="PS50011">
    <property type="entry name" value="PROTEIN_KINASE_DOM"/>
    <property type="match status" value="1"/>
</dbReference>
<evidence type="ECO:0000313" key="10">
    <source>
        <dbReference type="EMBL" id="PAA49810.1"/>
    </source>
</evidence>
<evidence type="ECO:0000256" key="1">
    <source>
        <dbReference type="ARBA" id="ARBA00012513"/>
    </source>
</evidence>
<evidence type="ECO:0000256" key="5">
    <source>
        <dbReference type="ARBA" id="ARBA00022777"/>
    </source>
</evidence>
<comment type="catalytic activity">
    <reaction evidence="8">
        <text>L-seryl-[protein] + ATP = O-phospho-L-seryl-[protein] + ADP + H(+)</text>
        <dbReference type="Rhea" id="RHEA:17989"/>
        <dbReference type="Rhea" id="RHEA-COMP:9863"/>
        <dbReference type="Rhea" id="RHEA-COMP:11604"/>
        <dbReference type="ChEBI" id="CHEBI:15378"/>
        <dbReference type="ChEBI" id="CHEBI:29999"/>
        <dbReference type="ChEBI" id="CHEBI:30616"/>
        <dbReference type="ChEBI" id="CHEBI:83421"/>
        <dbReference type="ChEBI" id="CHEBI:456216"/>
        <dbReference type="EC" id="2.7.11.1"/>
    </reaction>
</comment>
<evidence type="ECO:0000256" key="6">
    <source>
        <dbReference type="ARBA" id="ARBA00022840"/>
    </source>
</evidence>
<keyword evidence="3" id="KW-0808">Transferase</keyword>
<feature type="non-terminal residue" evidence="10">
    <location>
        <position position="1"/>
    </location>
</feature>
<dbReference type="InterPro" id="IPR011009">
    <property type="entry name" value="Kinase-like_dom_sf"/>
</dbReference>
<dbReference type="Gene3D" id="1.10.510.10">
    <property type="entry name" value="Transferase(Phosphotransferase) domain 1"/>
    <property type="match status" value="1"/>
</dbReference>
<feature type="domain" description="Protein kinase" evidence="9">
    <location>
        <begin position="26"/>
        <end position="308"/>
    </location>
</feature>
<comment type="caution">
    <text evidence="10">The sequence shown here is derived from an EMBL/GenBank/DDBJ whole genome shotgun (WGS) entry which is preliminary data.</text>
</comment>
<dbReference type="Pfam" id="PF00069">
    <property type="entry name" value="Pkinase"/>
    <property type="match status" value="1"/>
</dbReference>
<dbReference type="GO" id="GO:0004674">
    <property type="term" value="F:protein serine/threonine kinase activity"/>
    <property type="evidence" value="ECO:0007669"/>
    <property type="project" value="UniProtKB-KW"/>
</dbReference>